<evidence type="ECO:0000259" key="1">
    <source>
        <dbReference type="PROSITE" id="PS50943"/>
    </source>
</evidence>
<dbReference type="InterPro" id="IPR010982">
    <property type="entry name" value="Lambda_DNA-bd_dom_sf"/>
</dbReference>
<dbReference type="Gene3D" id="1.10.260.40">
    <property type="entry name" value="lambda repressor-like DNA-binding domains"/>
    <property type="match status" value="1"/>
</dbReference>
<dbReference type="AlphaFoldDB" id="A0A3R9NSN3"/>
<dbReference type="CDD" id="cd00093">
    <property type="entry name" value="HTH_XRE"/>
    <property type="match status" value="1"/>
</dbReference>
<dbReference type="Proteomes" id="UP000270291">
    <property type="component" value="Unassembled WGS sequence"/>
</dbReference>
<keyword evidence="3" id="KW-1185">Reference proteome</keyword>
<feature type="domain" description="HTH cro/C1-type" evidence="1">
    <location>
        <begin position="19"/>
        <end position="52"/>
    </location>
</feature>
<sequence>MARPLTHSLPSDTLEAAVRAHFGLSQEELARYLGVTRGLVAHLEAARRPPTAALTRRLGYLAALLPPPTGHGSAAPRFGVPEPLPPLALPALPDLGSALAAAPLRRRLLQVRAQAARLRLELHQAGKGSVLQQRREWGLALLRAALPPAGVTAAAEQAHLSRWLTVLAADIGGRAATPAQLAVQALARLRVAALEAEAAALAPLLARQVPPAPAGE</sequence>
<accession>A0A3R9NSN3</accession>
<dbReference type="OrthoDB" id="887376at2"/>
<reference evidence="2 3" key="1">
    <citation type="submission" date="2018-12" db="EMBL/GenBank/DDBJ databases">
        <authorList>
            <person name="Feng G."/>
            <person name="Zhu H."/>
        </authorList>
    </citation>
    <scope>NUCLEOTIDE SEQUENCE [LARGE SCALE GENOMIC DNA]</scope>
    <source>
        <strain evidence="2 3">LMG 26000</strain>
    </source>
</reference>
<dbReference type="SUPFAM" id="SSF47413">
    <property type="entry name" value="lambda repressor-like DNA-binding domains"/>
    <property type="match status" value="1"/>
</dbReference>
<dbReference type="PROSITE" id="PS50943">
    <property type="entry name" value="HTH_CROC1"/>
    <property type="match status" value="1"/>
</dbReference>
<comment type="caution">
    <text evidence="2">The sequence shown here is derived from an EMBL/GenBank/DDBJ whole genome shotgun (WGS) entry which is preliminary data.</text>
</comment>
<gene>
    <name evidence="2" type="ORF">EI293_13010</name>
</gene>
<dbReference type="Pfam" id="PF01381">
    <property type="entry name" value="HTH_3"/>
    <property type="match status" value="1"/>
</dbReference>
<dbReference type="InterPro" id="IPR001387">
    <property type="entry name" value="Cro/C1-type_HTH"/>
</dbReference>
<evidence type="ECO:0000313" key="2">
    <source>
        <dbReference type="EMBL" id="RSK42714.1"/>
    </source>
</evidence>
<name>A0A3R9NSN3_9BACT</name>
<evidence type="ECO:0000313" key="3">
    <source>
        <dbReference type="Proteomes" id="UP000270291"/>
    </source>
</evidence>
<organism evidence="2 3">
    <name type="scientific">Hymenobacter perfusus</name>
    <dbReference type="NCBI Taxonomy" id="1236770"/>
    <lineage>
        <taxon>Bacteria</taxon>
        <taxon>Pseudomonadati</taxon>
        <taxon>Bacteroidota</taxon>
        <taxon>Cytophagia</taxon>
        <taxon>Cytophagales</taxon>
        <taxon>Hymenobacteraceae</taxon>
        <taxon>Hymenobacter</taxon>
    </lineage>
</organism>
<protein>
    <submittedName>
        <fullName evidence="2">XRE family transcriptional regulator</fullName>
    </submittedName>
</protein>
<dbReference type="RefSeq" id="WP_125438485.1">
    <property type="nucleotide sequence ID" value="NZ_RWIU01000004.1"/>
</dbReference>
<dbReference type="GO" id="GO:0003677">
    <property type="term" value="F:DNA binding"/>
    <property type="evidence" value="ECO:0007669"/>
    <property type="project" value="InterPro"/>
</dbReference>
<proteinExistence type="predicted"/>
<dbReference type="EMBL" id="RWIU01000004">
    <property type="protein sequence ID" value="RSK42714.1"/>
    <property type="molecule type" value="Genomic_DNA"/>
</dbReference>